<evidence type="ECO:0000256" key="1">
    <source>
        <dbReference type="SAM" id="Phobius"/>
    </source>
</evidence>
<evidence type="ECO:0000259" key="2">
    <source>
        <dbReference type="Pfam" id="PF05707"/>
    </source>
</evidence>
<gene>
    <name evidence="3" type="ORF">GCM10008027_19770</name>
</gene>
<evidence type="ECO:0000313" key="4">
    <source>
        <dbReference type="Proteomes" id="UP000638462"/>
    </source>
</evidence>
<protein>
    <submittedName>
        <fullName evidence="3">Toxin</fullName>
    </submittedName>
</protein>
<dbReference type="Proteomes" id="UP000638462">
    <property type="component" value="Unassembled WGS sequence"/>
</dbReference>
<dbReference type="RefSeq" id="WP_188728614.1">
    <property type="nucleotide sequence ID" value="NZ_BMIT01000006.1"/>
</dbReference>
<name>A0ABQ1THN8_9GAMM</name>
<keyword evidence="4" id="KW-1185">Reference proteome</keyword>
<keyword evidence="1" id="KW-1133">Transmembrane helix</keyword>
<evidence type="ECO:0000313" key="3">
    <source>
        <dbReference type="EMBL" id="GGE94841.1"/>
    </source>
</evidence>
<dbReference type="InterPro" id="IPR008900">
    <property type="entry name" value="Zot_N"/>
</dbReference>
<feature type="transmembrane region" description="Helical" evidence="1">
    <location>
        <begin position="267"/>
        <end position="289"/>
    </location>
</feature>
<dbReference type="Pfam" id="PF05707">
    <property type="entry name" value="Zot"/>
    <property type="match status" value="1"/>
</dbReference>
<feature type="domain" description="Zona occludens toxin N-terminal" evidence="2">
    <location>
        <begin position="4"/>
        <end position="257"/>
    </location>
</feature>
<dbReference type="Gene3D" id="3.40.50.300">
    <property type="entry name" value="P-loop containing nucleotide triphosphate hydrolases"/>
    <property type="match status" value="1"/>
</dbReference>
<accession>A0ABQ1THN8</accession>
<reference evidence="4" key="1">
    <citation type="journal article" date="2019" name="Int. J. Syst. Evol. Microbiol.">
        <title>The Global Catalogue of Microorganisms (GCM) 10K type strain sequencing project: providing services to taxonomists for standard genome sequencing and annotation.</title>
        <authorList>
            <consortium name="The Broad Institute Genomics Platform"/>
            <consortium name="The Broad Institute Genome Sequencing Center for Infectious Disease"/>
            <person name="Wu L."/>
            <person name="Ma J."/>
        </authorList>
    </citation>
    <scope>NUCLEOTIDE SEQUENCE [LARGE SCALE GENOMIC DNA]</scope>
    <source>
        <strain evidence="4">CGMCC 1.15394</strain>
    </source>
</reference>
<organism evidence="3 4">
    <name type="scientific">Pseudoalteromonas gelatinilytica</name>
    <dbReference type="NCBI Taxonomy" id="1703256"/>
    <lineage>
        <taxon>Bacteria</taxon>
        <taxon>Pseudomonadati</taxon>
        <taxon>Pseudomonadota</taxon>
        <taxon>Gammaproteobacteria</taxon>
        <taxon>Alteromonadales</taxon>
        <taxon>Pseudoalteromonadaceae</taxon>
        <taxon>Pseudoalteromonas</taxon>
    </lineage>
</organism>
<keyword evidence="1" id="KW-0472">Membrane</keyword>
<sequence length="436" mass="50238">MAASIFHGAPGSFKSASAVWFEVLPALRKGRLVVTNIEGILPLEEIETELQETFPESAQLWRLSSQNEEGLNLWRNWYHWMPTGALVLIDEVQDVYPTEATFKPESCNYKHVDNYKELIPEHWYTYHYIQLEKFKPDDLTSGDVDDLGRELFNEHGHIIYPKTLKECYMRHRKYNWDIICCTPDITSVHKYIRNVSQYAYSHKYFDGLAAIPYYNRRPRIFEHNPKLDGKTPNKASTITWKKIPIEVHKCYKSTATGGITKGQGKNFLYSPAFAFPVAAVFLCILYWIWYFTSNESPVESVEETAQVGVVNNQKDTSPNTNNAAIQVLDGEPVSVGLPYGATDIFVTGIQEVKRPERTHREYIFEFITERYGTFSINSYELASMGFSIQYFSPCNVIIRQSKTNFVYRAFCSPNPYSQVENQKGSNEDSIDLNTLF</sequence>
<comment type="caution">
    <text evidence="3">The sequence shown here is derived from an EMBL/GenBank/DDBJ whole genome shotgun (WGS) entry which is preliminary data.</text>
</comment>
<proteinExistence type="predicted"/>
<dbReference type="InterPro" id="IPR027417">
    <property type="entry name" value="P-loop_NTPase"/>
</dbReference>
<keyword evidence="1" id="KW-0812">Transmembrane</keyword>
<dbReference type="EMBL" id="BMIT01000006">
    <property type="protein sequence ID" value="GGE94841.1"/>
    <property type="molecule type" value="Genomic_DNA"/>
</dbReference>